<evidence type="ECO:0000256" key="2">
    <source>
        <dbReference type="ARBA" id="ARBA00008163"/>
    </source>
</evidence>
<keyword evidence="3" id="KW-1134">Transmembrane beta strand</keyword>
<dbReference type="EMBL" id="SJPU01000001">
    <property type="protein sequence ID" value="TWU18953.1"/>
    <property type="molecule type" value="Genomic_DNA"/>
</dbReference>
<keyword evidence="4" id="KW-0812">Transmembrane</keyword>
<evidence type="ECO:0000256" key="7">
    <source>
        <dbReference type="ARBA" id="ARBA00023237"/>
    </source>
</evidence>
<name>A0A5C6C379_9BACT</name>
<keyword evidence="5" id="KW-0732">Signal</keyword>
<evidence type="ECO:0000256" key="1">
    <source>
        <dbReference type="ARBA" id="ARBA00004571"/>
    </source>
</evidence>
<accession>A0A5C6C379</accession>
<dbReference type="GO" id="GO:0015483">
    <property type="term" value="F:long-chain fatty acid transporting porin activity"/>
    <property type="evidence" value="ECO:0007669"/>
    <property type="project" value="TreeGrafter"/>
</dbReference>
<keyword evidence="6" id="KW-0472">Membrane</keyword>
<keyword evidence="9" id="KW-1185">Reference proteome</keyword>
<evidence type="ECO:0000313" key="9">
    <source>
        <dbReference type="Proteomes" id="UP000319908"/>
    </source>
</evidence>
<dbReference type="Proteomes" id="UP000319908">
    <property type="component" value="Unassembled WGS sequence"/>
</dbReference>
<comment type="subcellular location">
    <subcellularLocation>
        <location evidence="1">Cell outer membrane</location>
        <topology evidence="1">Multi-pass membrane protein</topology>
    </subcellularLocation>
</comment>
<dbReference type="SUPFAM" id="SSF56935">
    <property type="entry name" value="Porins"/>
    <property type="match status" value="1"/>
</dbReference>
<evidence type="ECO:0000256" key="6">
    <source>
        <dbReference type="ARBA" id="ARBA00023136"/>
    </source>
</evidence>
<dbReference type="Gene3D" id="2.40.160.60">
    <property type="entry name" value="Outer membrane protein transport protein (OMPP1/FadL/TodX)"/>
    <property type="match status" value="1"/>
</dbReference>
<comment type="similarity">
    <text evidence="2">Belongs to the OmpP1/FadL family.</text>
</comment>
<reference evidence="8 9" key="1">
    <citation type="journal article" date="2020" name="Antonie Van Leeuwenhoek">
        <title>Rhodopirellula heiligendammensis sp. nov., Rhodopirellula pilleata sp. nov., and Rhodopirellula solitaria sp. nov. isolated from natural or artificial marine surfaces in Northern Germany and California, USA, and emended description of the genus Rhodopirellula.</title>
        <authorList>
            <person name="Kallscheuer N."/>
            <person name="Wiegand S."/>
            <person name="Jogler M."/>
            <person name="Boedeker C."/>
            <person name="Peeters S.H."/>
            <person name="Rast P."/>
            <person name="Heuer A."/>
            <person name="Jetten M.S.M."/>
            <person name="Rohde M."/>
            <person name="Jogler C."/>
        </authorList>
    </citation>
    <scope>NUCLEOTIDE SEQUENCE [LARGE SCALE GENOMIC DNA]</scope>
    <source>
        <strain evidence="8 9">Poly21</strain>
    </source>
</reference>
<dbReference type="PANTHER" id="PTHR35093:SF8">
    <property type="entry name" value="OUTER MEMBRANE PROTEIN NMB0088-RELATED"/>
    <property type="match status" value="1"/>
</dbReference>
<evidence type="ECO:0000313" key="8">
    <source>
        <dbReference type="EMBL" id="TWU18953.1"/>
    </source>
</evidence>
<dbReference type="AlphaFoldDB" id="A0A5C6C379"/>
<evidence type="ECO:0000256" key="4">
    <source>
        <dbReference type="ARBA" id="ARBA00022692"/>
    </source>
</evidence>
<keyword evidence="7" id="KW-0998">Cell outer membrane</keyword>
<sequence length="445" mass="47060">MQWVDALIKPYPGYRAGRGSPTGKGVPGMLFKKSLLIAAAIACCCHAMTPQQSFGQAYGVELQASMLPASGGMGGTGIARPQDLQTTLALNPATLSQFKGTQFSFSGGWVEPTLNLETTTPLAGGTIEPFKAKSQRPGSIVGNIGVTQDFTALGIPATVGLGLLTASGLGSNYNQVIASNGTAAEMQVLQTAIGAGVELTDRLSLGFQGTVGSASMDGIFAGISSSTPAYNLRAALGLTYELREATTIGGYWHTKQQFNFDNFVRLGGQGQPFQDFKVSLPNKYGLGIADTSLLDGKLLVAVDFMYFRWSDTDFFGAMWEDQFAVQSGLQYTTDRGAKLRAGYVYADNASRDIVAPSFGPITPQAGVDYVQALFPNINQHRISGGIGLTDILPGVDLDLFAGGMFRASQTFGTSTGSVESYWVGFGSTWRFGRGGCKQDSAPVHW</sequence>
<comment type="caution">
    <text evidence="8">The sequence shown here is derived from an EMBL/GenBank/DDBJ whole genome shotgun (WGS) entry which is preliminary data.</text>
</comment>
<dbReference type="PANTHER" id="PTHR35093">
    <property type="entry name" value="OUTER MEMBRANE PROTEIN NMB0088-RELATED"/>
    <property type="match status" value="1"/>
</dbReference>
<dbReference type="InterPro" id="IPR005017">
    <property type="entry name" value="OMPP1/FadL/TodX"/>
</dbReference>
<organism evidence="8 9">
    <name type="scientific">Allorhodopirellula heiligendammensis</name>
    <dbReference type="NCBI Taxonomy" id="2714739"/>
    <lineage>
        <taxon>Bacteria</taxon>
        <taxon>Pseudomonadati</taxon>
        <taxon>Planctomycetota</taxon>
        <taxon>Planctomycetia</taxon>
        <taxon>Pirellulales</taxon>
        <taxon>Pirellulaceae</taxon>
        <taxon>Allorhodopirellula</taxon>
    </lineage>
</organism>
<protein>
    <submittedName>
        <fullName evidence="8">Outer membrane protein transport protein (OMPP1/FadL/TodX)</fullName>
    </submittedName>
</protein>
<evidence type="ECO:0000256" key="3">
    <source>
        <dbReference type="ARBA" id="ARBA00022452"/>
    </source>
</evidence>
<proteinExistence type="inferred from homology"/>
<evidence type="ECO:0000256" key="5">
    <source>
        <dbReference type="ARBA" id="ARBA00022729"/>
    </source>
</evidence>
<dbReference type="GO" id="GO:0009279">
    <property type="term" value="C:cell outer membrane"/>
    <property type="evidence" value="ECO:0007669"/>
    <property type="project" value="UniProtKB-SubCell"/>
</dbReference>
<gene>
    <name evidence="8" type="ORF">Poly21_11240</name>
</gene>